<evidence type="ECO:0000256" key="1">
    <source>
        <dbReference type="ARBA" id="ARBA00022723"/>
    </source>
</evidence>
<protein>
    <submittedName>
        <fullName evidence="6">Probable 2-oxoglutarate-dependent dioxygenase At5g05600</fullName>
    </submittedName>
</protein>
<dbReference type="InterPro" id="IPR044861">
    <property type="entry name" value="IPNS-like_FE2OG_OXY"/>
</dbReference>
<dbReference type="Gene3D" id="2.60.120.330">
    <property type="entry name" value="B-lactam Antibiotic, Isopenicillin N Synthase, Chain"/>
    <property type="match status" value="1"/>
</dbReference>
<feature type="domain" description="Fe2OG dioxygenase" evidence="4">
    <location>
        <begin position="193"/>
        <end position="296"/>
    </location>
</feature>
<dbReference type="InterPro" id="IPR050231">
    <property type="entry name" value="Iron_ascorbate_oxido_reductase"/>
</dbReference>
<name>A0A6J1GLY0_CUCMO</name>
<dbReference type="Proteomes" id="UP000504609">
    <property type="component" value="Unplaced"/>
</dbReference>
<dbReference type="InterPro" id="IPR026992">
    <property type="entry name" value="DIOX_N"/>
</dbReference>
<dbReference type="InterPro" id="IPR027443">
    <property type="entry name" value="IPNS-like_sf"/>
</dbReference>
<keyword evidence="3" id="KW-0560">Oxidoreductase</keyword>
<dbReference type="FunFam" id="2.60.120.330:FF:000012">
    <property type="entry name" value="Gibberellin 20 oxidase 1"/>
    <property type="match status" value="1"/>
</dbReference>
<dbReference type="Pfam" id="PF14226">
    <property type="entry name" value="DIOX_N"/>
    <property type="match status" value="1"/>
</dbReference>
<evidence type="ECO:0000313" key="5">
    <source>
        <dbReference type="Proteomes" id="UP000504609"/>
    </source>
</evidence>
<evidence type="ECO:0000259" key="4">
    <source>
        <dbReference type="PROSITE" id="PS51471"/>
    </source>
</evidence>
<keyword evidence="1 3" id="KW-0479">Metal-binding</keyword>
<gene>
    <name evidence="6" type="primary">LOC111455576</name>
</gene>
<evidence type="ECO:0000313" key="6">
    <source>
        <dbReference type="RefSeq" id="XP_022953056.1"/>
    </source>
</evidence>
<reference evidence="6" key="1">
    <citation type="submission" date="2025-08" db="UniProtKB">
        <authorList>
            <consortium name="RefSeq"/>
        </authorList>
    </citation>
    <scope>IDENTIFICATION</scope>
    <source>
        <tissue evidence="6">Young leaves</tissue>
    </source>
</reference>
<dbReference type="GeneID" id="111455576"/>
<dbReference type="AlphaFoldDB" id="A0A6J1GLY0"/>
<sequence>MDDFDQAFIQAPEHRPKLSDAEADGIPTVDLSPIFNSPDGTFPDDLVRQIASASADWGFFFVVNHGVPPEKQRRIEAAAREFFGQSLEEKRKVRRDEGVVTGYSNTELTKNVRDWKEVFDFVVADPTVVPASPEPDDDQLAKWTNRWPEYLPEFRKACEEYVEELEKLGHKLMELLAVSLGLPAERFRDYFKETTSFGRLNHYPPCPSPELALGVGRHKDPGVLTVLAQDDDVEGLEVKRKRDGEWIRVKPVPDSYVVNVGEITQAWSNERYESVEHRAMVNHKRERYSIAFFFNPSHSTIVEPLKELIDPENPPKYKSYSWGKYLSNRMLSNFKKLNVDNIQVSHFKISN</sequence>
<accession>A0A6J1GLY0</accession>
<dbReference type="InterPro" id="IPR005123">
    <property type="entry name" value="Oxoglu/Fe-dep_dioxygenase_dom"/>
</dbReference>
<dbReference type="RefSeq" id="XP_022953056.1">
    <property type="nucleotide sequence ID" value="XM_023097288.1"/>
</dbReference>
<keyword evidence="2 3" id="KW-0408">Iron</keyword>
<dbReference type="SUPFAM" id="SSF51197">
    <property type="entry name" value="Clavaminate synthase-like"/>
    <property type="match status" value="1"/>
</dbReference>
<dbReference type="GO" id="GO:0046872">
    <property type="term" value="F:metal ion binding"/>
    <property type="evidence" value="ECO:0007669"/>
    <property type="project" value="UniProtKB-KW"/>
</dbReference>
<keyword evidence="5" id="KW-1185">Reference proteome</keyword>
<keyword evidence="6" id="KW-0223">Dioxygenase</keyword>
<dbReference type="Pfam" id="PF03171">
    <property type="entry name" value="2OG-FeII_Oxy"/>
    <property type="match status" value="1"/>
</dbReference>
<dbReference type="GO" id="GO:0051213">
    <property type="term" value="F:dioxygenase activity"/>
    <property type="evidence" value="ECO:0007669"/>
    <property type="project" value="UniProtKB-KW"/>
</dbReference>
<evidence type="ECO:0000256" key="3">
    <source>
        <dbReference type="RuleBase" id="RU003682"/>
    </source>
</evidence>
<dbReference type="PRINTS" id="PR00682">
    <property type="entry name" value="IPNSYNTHASE"/>
</dbReference>
<dbReference type="PANTHER" id="PTHR47990">
    <property type="entry name" value="2-OXOGLUTARATE (2OG) AND FE(II)-DEPENDENT OXYGENASE SUPERFAMILY PROTEIN-RELATED"/>
    <property type="match status" value="1"/>
</dbReference>
<organism evidence="5 6">
    <name type="scientific">Cucurbita moschata</name>
    <name type="common">Winter crookneck squash</name>
    <name type="synonym">Cucurbita pepo var. moschata</name>
    <dbReference type="NCBI Taxonomy" id="3662"/>
    <lineage>
        <taxon>Eukaryota</taxon>
        <taxon>Viridiplantae</taxon>
        <taxon>Streptophyta</taxon>
        <taxon>Embryophyta</taxon>
        <taxon>Tracheophyta</taxon>
        <taxon>Spermatophyta</taxon>
        <taxon>Magnoliopsida</taxon>
        <taxon>eudicotyledons</taxon>
        <taxon>Gunneridae</taxon>
        <taxon>Pentapetalae</taxon>
        <taxon>rosids</taxon>
        <taxon>fabids</taxon>
        <taxon>Cucurbitales</taxon>
        <taxon>Cucurbitaceae</taxon>
        <taxon>Cucurbiteae</taxon>
        <taxon>Cucurbita</taxon>
    </lineage>
</organism>
<evidence type="ECO:0000256" key="2">
    <source>
        <dbReference type="ARBA" id="ARBA00023004"/>
    </source>
</evidence>
<dbReference type="KEGG" id="cmos:111455576"/>
<comment type="similarity">
    <text evidence="3">Belongs to the iron/ascorbate-dependent oxidoreductase family.</text>
</comment>
<proteinExistence type="inferred from homology"/>
<dbReference type="PROSITE" id="PS51471">
    <property type="entry name" value="FE2OG_OXY"/>
    <property type="match status" value="1"/>
</dbReference>